<feature type="transmembrane region" description="Helical" evidence="1">
    <location>
        <begin position="12"/>
        <end position="32"/>
    </location>
</feature>
<dbReference type="Pfam" id="PF07077">
    <property type="entry name" value="DUF1345"/>
    <property type="match status" value="1"/>
</dbReference>
<feature type="transmembrane region" description="Helical" evidence="1">
    <location>
        <begin position="191"/>
        <end position="213"/>
    </location>
</feature>
<feature type="transmembrane region" description="Helical" evidence="1">
    <location>
        <begin position="82"/>
        <end position="105"/>
    </location>
</feature>
<dbReference type="EMBL" id="JACHLN010000001">
    <property type="protein sequence ID" value="MBB4838380.1"/>
    <property type="molecule type" value="Genomic_DNA"/>
</dbReference>
<keyword evidence="1" id="KW-1133">Transmembrane helix</keyword>
<comment type="caution">
    <text evidence="2">The sequence shown here is derived from an EMBL/GenBank/DDBJ whole genome shotgun (WGS) entry which is preliminary data.</text>
</comment>
<evidence type="ECO:0000313" key="2">
    <source>
        <dbReference type="EMBL" id="MBB4838380.1"/>
    </source>
</evidence>
<reference evidence="2 3" key="1">
    <citation type="submission" date="2020-08" db="EMBL/GenBank/DDBJ databases">
        <title>Functional genomics of gut bacteria from endangered species of beetles.</title>
        <authorList>
            <person name="Carlos-Shanley C."/>
        </authorList>
    </citation>
    <scope>NUCLEOTIDE SEQUENCE [LARGE SCALE GENOMIC DNA]</scope>
    <source>
        <strain evidence="2 3">S00224</strain>
    </source>
</reference>
<feature type="transmembrane region" description="Helical" evidence="1">
    <location>
        <begin position="38"/>
        <end position="61"/>
    </location>
</feature>
<protein>
    <submittedName>
        <fullName evidence="2">Putative membrane protein</fullName>
    </submittedName>
</protein>
<proteinExistence type="predicted"/>
<sequence>MSAPHRRGIGNVVAPPRFLLFVGATLASGWILLPAVGLHFGVMLAFDIGAAAFLISTIPLLSHRASGMRESACRNDANRPMLLLITVMVGAAVFTSIAAEVLSGIKSNPWALPAILGTLALSWTFSNTIYALHYAHIFYTAARNGADSGGLEFPDTKEPDYWDFLYFAVCLGMTFQTSDVTISSRRLRRVVTAHCLAAFVFNLGILAFTINVLGGG</sequence>
<dbReference type="InterPro" id="IPR009781">
    <property type="entry name" value="DUF1345"/>
</dbReference>
<dbReference type="Proteomes" id="UP000575241">
    <property type="component" value="Unassembled WGS sequence"/>
</dbReference>
<keyword evidence="3" id="KW-1185">Reference proteome</keyword>
<keyword evidence="1" id="KW-0472">Membrane</keyword>
<dbReference type="AlphaFoldDB" id="A0A7W7K0X6"/>
<evidence type="ECO:0000313" key="3">
    <source>
        <dbReference type="Proteomes" id="UP000575241"/>
    </source>
</evidence>
<keyword evidence="1" id="KW-0812">Transmembrane</keyword>
<accession>A0A7W7K0X6</accession>
<dbReference type="RefSeq" id="WP_184164413.1">
    <property type="nucleotide sequence ID" value="NZ_JACHLN010000001.1"/>
</dbReference>
<evidence type="ECO:0000256" key="1">
    <source>
        <dbReference type="SAM" id="Phobius"/>
    </source>
</evidence>
<name>A0A7W7K0X6_9SPHN</name>
<organism evidence="2 3">
    <name type="scientific">Sphingomonas kyeonggiensis</name>
    <dbReference type="NCBI Taxonomy" id="1268553"/>
    <lineage>
        <taxon>Bacteria</taxon>
        <taxon>Pseudomonadati</taxon>
        <taxon>Pseudomonadota</taxon>
        <taxon>Alphaproteobacteria</taxon>
        <taxon>Sphingomonadales</taxon>
        <taxon>Sphingomonadaceae</taxon>
        <taxon>Sphingomonas</taxon>
    </lineage>
</organism>
<gene>
    <name evidence="2" type="ORF">HNP52_001431</name>
</gene>
<feature type="transmembrane region" description="Helical" evidence="1">
    <location>
        <begin position="111"/>
        <end position="133"/>
    </location>
</feature>